<feature type="region of interest" description="Disordered" evidence="8">
    <location>
        <begin position="133"/>
        <end position="185"/>
    </location>
</feature>
<comment type="subcellular location">
    <subcellularLocation>
        <location evidence="7">Nucleus</location>
        <location evidence="7">Nucleolus</location>
    </subcellularLocation>
</comment>
<dbReference type="GO" id="GO:0005732">
    <property type="term" value="C:sno(s)RNA-containing ribonucleoprotein complex"/>
    <property type="evidence" value="ECO:0007669"/>
    <property type="project" value="InterPro"/>
</dbReference>
<dbReference type="GO" id="GO:0006364">
    <property type="term" value="P:rRNA processing"/>
    <property type="evidence" value="ECO:0007669"/>
    <property type="project" value="UniProtKB-KW"/>
</dbReference>
<dbReference type="GO" id="GO:0003723">
    <property type="term" value="F:RNA binding"/>
    <property type="evidence" value="ECO:0007669"/>
    <property type="project" value="UniProtKB-KW"/>
</dbReference>
<evidence type="ECO:0000256" key="2">
    <source>
        <dbReference type="ARBA" id="ARBA00022517"/>
    </source>
</evidence>
<feature type="region of interest" description="Disordered" evidence="8">
    <location>
        <begin position="248"/>
        <end position="284"/>
    </location>
</feature>
<protein>
    <recommendedName>
        <fullName evidence="7">H/ACA ribonucleoprotein complex subunit</fullName>
    </recommendedName>
</protein>
<proteinExistence type="inferred from homology"/>
<keyword evidence="2 7" id="KW-0690">Ribosome biogenesis</keyword>
<feature type="compositionally biased region" description="Polar residues" evidence="8">
    <location>
        <begin position="176"/>
        <end position="185"/>
    </location>
</feature>
<dbReference type="PANTHER" id="PTHR31633:SF1">
    <property type="entry name" value="H_ACA RIBONUCLEOPROTEIN COMPLEX NON-CORE SUBUNIT NAF1"/>
    <property type="match status" value="1"/>
</dbReference>
<keyword evidence="5 7" id="KW-0694">RNA-binding</keyword>
<evidence type="ECO:0000256" key="7">
    <source>
        <dbReference type="RuleBase" id="RU364004"/>
    </source>
</evidence>
<dbReference type="Pfam" id="PF04410">
    <property type="entry name" value="Gar1"/>
    <property type="match status" value="1"/>
</dbReference>
<comment type="similarity">
    <text evidence="7">Belongs to the GAR1 family.</text>
</comment>
<dbReference type="InterPro" id="IPR007504">
    <property type="entry name" value="H/ACA_rnp_Gar1/Naf1"/>
</dbReference>
<evidence type="ECO:0000256" key="6">
    <source>
        <dbReference type="ARBA" id="ARBA00023242"/>
    </source>
</evidence>
<dbReference type="InterPro" id="IPR009000">
    <property type="entry name" value="Transl_B-barrel_sf"/>
</dbReference>
<reference evidence="9 10" key="1">
    <citation type="submission" date="2020-08" db="EMBL/GenBank/DDBJ databases">
        <title>Aphidius gifuensis genome sequencing and assembly.</title>
        <authorList>
            <person name="Du Z."/>
        </authorList>
    </citation>
    <scope>NUCLEOTIDE SEQUENCE [LARGE SCALE GENOMIC DNA]</scope>
    <source>
        <strain evidence="9">YNYX2018</strain>
        <tissue evidence="9">Adults</tissue>
    </source>
</reference>
<dbReference type="EMBL" id="JACMRX010000001">
    <property type="protein sequence ID" value="KAF7997405.1"/>
    <property type="molecule type" value="Genomic_DNA"/>
</dbReference>
<dbReference type="GO" id="GO:0001522">
    <property type="term" value="P:pseudouridine synthesis"/>
    <property type="evidence" value="ECO:0007669"/>
    <property type="project" value="InterPro"/>
</dbReference>
<feature type="compositionally biased region" description="Basic and acidic residues" evidence="8">
    <location>
        <begin position="158"/>
        <end position="174"/>
    </location>
</feature>
<dbReference type="InterPro" id="IPR038664">
    <property type="entry name" value="Gar1/Naf1_Cbf5-bd_sf"/>
</dbReference>
<keyword evidence="6 7" id="KW-0539">Nucleus</keyword>
<feature type="compositionally biased region" description="Basic and acidic residues" evidence="8">
    <location>
        <begin position="133"/>
        <end position="145"/>
    </location>
</feature>
<keyword evidence="3 7" id="KW-0698">rRNA processing</keyword>
<dbReference type="InterPro" id="IPR040309">
    <property type="entry name" value="Naf1"/>
</dbReference>
<name>A0A834Y3K2_APHGI</name>
<feature type="compositionally biased region" description="Low complexity" evidence="8">
    <location>
        <begin position="273"/>
        <end position="284"/>
    </location>
</feature>
<evidence type="ECO:0000256" key="1">
    <source>
        <dbReference type="ARBA" id="ARBA00009801"/>
    </source>
</evidence>
<comment type="caution">
    <text evidence="9">The sequence shown here is derived from an EMBL/GenBank/DDBJ whole genome shotgun (WGS) entry which is preliminary data.</text>
</comment>
<evidence type="ECO:0000313" key="10">
    <source>
        <dbReference type="Proteomes" id="UP000639338"/>
    </source>
</evidence>
<evidence type="ECO:0000313" key="9">
    <source>
        <dbReference type="EMBL" id="KAF7997405.1"/>
    </source>
</evidence>
<dbReference type="SUPFAM" id="SSF50447">
    <property type="entry name" value="Translation proteins"/>
    <property type="match status" value="1"/>
</dbReference>
<accession>A0A834Y3K2</accession>
<comment type="subunit">
    <text evidence="7">Component of the small nucleolar ribonucleoprotein particles containing H/ACA-type snoRNAs (H/ACA snoRNPs).</text>
</comment>
<dbReference type="AlphaFoldDB" id="A0A834Y3K2"/>
<gene>
    <name evidence="9" type="ORF">HCN44_005976</name>
</gene>
<dbReference type="PANTHER" id="PTHR31633">
    <property type="entry name" value="H/ACA RIBONUCLEOPROTEIN COMPLEX NON-CORE SUBUNIT NAF1"/>
    <property type="match status" value="1"/>
</dbReference>
<comment type="function">
    <text evidence="7">Required for ribosome biogenesis. Part of a complex which catalyzes pseudouridylation of rRNA. This involves the isomerization of uridine such that the ribose is subsequently attached to C5, instead of the normal N1. Pseudouridine ("psi") residues may serve to stabilize the conformation of rRNAs.</text>
</comment>
<feature type="compositionally biased region" description="Pro residues" evidence="8">
    <location>
        <begin position="258"/>
        <end position="272"/>
    </location>
</feature>
<evidence type="ECO:0000256" key="5">
    <source>
        <dbReference type="ARBA" id="ARBA00022884"/>
    </source>
</evidence>
<sequence length="284" mass="32356">MNQIRKSEKSQLKGEFDYLPPIEQLNISVEEVLCEPLGKVGWTVDQMVVVIPMTGKPTLDLDTILFLDRGKRVLGRIFDVFGQVTEPHYCVRFNTPNHIKESNVEANMSVYFVPNSEHTSLVFESELRKIKATDEIDPGEEPHFSDDEEEAAYRRSKKNSDVPAKRPRKSDWQSKHPWSSHNVSQRINNHQKSWLNQKQHPGYNNSYRNNHYGQYPCQFPPIPTFQELVDPSRQSFPWVNQVSLSTGQYSPWSWSSNPPLPPPPLPPSPLPAAPAEASSPPASS</sequence>
<comment type="similarity">
    <text evidence="1">Belongs to the NAF1 family.</text>
</comment>
<keyword evidence="4" id="KW-0597">Phosphoprotein</keyword>
<evidence type="ECO:0000256" key="8">
    <source>
        <dbReference type="SAM" id="MobiDB-lite"/>
    </source>
</evidence>
<keyword evidence="10" id="KW-1185">Reference proteome</keyword>
<dbReference type="GO" id="GO:0005730">
    <property type="term" value="C:nucleolus"/>
    <property type="evidence" value="ECO:0007669"/>
    <property type="project" value="UniProtKB-SubCell"/>
</dbReference>
<organism evidence="9 10">
    <name type="scientific">Aphidius gifuensis</name>
    <name type="common">Parasitoid wasp</name>
    <dbReference type="NCBI Taxonomy" id="684658"/>
    <lineage>
        <taxon>Eukaryota</taxon>
        <taxon>Metazoa</taxon>
        <taxon>Ecdysozoa</taxon>
        <taxon>Arthropoda</taxon>
        <taxon>Hexapoda</taxon>
        <taxon>Insecta</taxon>
        <taxon>Pterygota</taxon>
        <taxon>Neoptera</taxon>
        <taxon>Endopterygota</taxon>
        <taxon>Hymenoptera</taxon>
        <taxon>Apocrita</taxon>
        <taxon>Ichneumonoidea</taxon>
        <taxon>Braconidae</taxon>
        <taxon>Aphidiinae</taxon>
        <taxon>Aphidius</taxon>
    </lineage>
</organism>
<keyword evidence="7" id="KW-0687">Ribonucleoprotein</keyword>
<evidence type="ECO:0000256" key="4">
    <source>
        <dbReference type="ARBA" id="ARBA00022553"/>
    </source>
</evidence>
<dbReference type="OrthoDB" id="21550at2759"/>
<dbReference type="GO" id="GO:0000493">
    <property type="term" value="P:box H/ACA snoRNP assembly"/>
    <property type="evidence" value="ECO:0007669"/>
    <property type="project" value="InterPro"/>
</dbReference>
<evidence type="ECO:0000256" key="3">
    <source>
        <dbReference type="ARBA" id="ARBA00022552"/>
    </source>
</evidence>
<dbReference type="Proteomes" id="UP000639338">
    <property type="component" value="Unassembled WGS sequence"/>
</dbReference>
<dbReference type="Gene3D" id="2.40.10.230">
    <property type="entry name" value="Probable tRNA pseudouridine synthase domain"/>
    <property type="match status" value="1"/>
</dbReference>